<name>A0A165FYJ0_9APHY</name>
<dbReference type="InParanoid" id="A0A165FYJ0"/>
<feature type="transmembrane region" description="Helical" evidence="4">
    <location>
        <begin position="201"/>
        <end position="222"/>
    </location>
</feature>
<keyword evidence="4" id="KW-0812">Transmembrane</keyword>
<dbReference type="FunCoup" id="A0A165FYJ0">
    <property type="interactions" value="226"/>
</dbReference>
<protein>
    <submittedName>
        <fullName evidence="5">CoaE-domain-containing protein</fullName>
    </submittedName>
</protein>
<dbReference type="EMBL" id="KV427611">
    <property type="protein sequence ID" value="KZT09585.1"/>
    <property type="molecule type" value="Genomic_DNA"/>
</dbReference>
<dbReference type="GO" id="GO:0005524">
    <property type="term" value="F:ATP binding"/>
    <property type="evidence" value="ECO:0007669"/>
    <property type="project" value="UniProtKB-KW"/>
</dbReference>
<proteinExistence type="inferred from homology"/>
<comment type="similarity">
    <text evidence="1">Belongs to the CoaE family.</text>
</comment>
<keyword evidence="6" id="KW-1185">Reference proteome</keyword>
<evidence type="ECO:0000313" key="5">
    <source>
        <dbReference type="EMBL" id="KZT09585.1"/>
    </source>
</evidence>
<gene>
    <name evidence="5" type="ORF">LAESUDRAFT_722550</name>
</gene>
<dbReference type="RefSeq" id="XP_040767325.1">
    <property type="nucleotide sequence ID" value="XM_040908231.1"/>
</dbReference>
<dbReference type="Pfam" id="PF01121">
    <property type="entry name" value="CoaE"/>
    <property type="match status" value="1"/>
</dbReference>
<dbReference type="InterPro" id="IPR027417">
    <property type="entry name" value="P-loop_NTPase"/>
</dbReference>
<dbReference type="AlphaFoldDB" id="A0A165FYJ0"/>
<sequence length="242" mass="27118">MLVVGLTGGIATGKSTVSTLLRAQNIPIIDADVLARQVVAPGTPALKQIVEHFGPDVLRPDGSLDRPKLGAIVFADEQQREKLNAIVHPAVQRAMFWGVMKCWLRGEKVCVLDVPLLIEGGLWRFVGTVVVVYCSPEIQLHRLMARDHSTRERASSRFNSQLPIADKVDYADVVIDNSGDLRDLEEQVDLLIKKLYRQAGYWYLFSWLIPPIGLCSAAWTLLWKSIARSRRSTLRRRHAVAE</sequence>
<keyword evidence="3" id="KW-0067">ATP-binding</keyword>
<reference evidence="5 6" key="1">
    <citation type="journal article" date="2016" name="Mol. Biol. Evol.">
        <title>Comparative Genomics of Early-Diverging Mushroom-Forming Fungi Provides Insights into the Origins of Lignocellulose Decay Capabilities.</title>
        <authorList>
            <person name="Nagy L.G."/>
            <person name="Riley R."/>
            <person name="Tritt A."/>
            <person name="Adam C."/>
            <person name="Daum C."/>
            <person name="Floudas D."/>
            <person name="Sun H."/>
            <person name="Yadav J.S."/>
            <person name="Pangilinan J."/>
            <person name="Larsson K.H."/>
            <person name="Matsuura K."/>
            <person name="Barry K."/>
            <person name="Labutti K."/>
            <person name="Kuo R."/>
            <person name="Ohm R.A."/>
            <person name="Bhattacharya S.S."/>
            <person name="Shirouzu T."/>
            <person name="Yoshinaga Y."/>
            <person name="Martin F.M."/>
            <person name="Grigoriev I.V."/>
            <person name="Hibbett D.S."/>
        </authorList>
    </citation>
    <scope>NUCLEOTIDE SEQUENCE [LARGE SCALE GENOMIC DNA]</scope>
    <source>
        <strain evidence="5 6">93-53</strain>
    </source>
</reference>
<dbReference type="HAMAP" id="MF_00376">
    <property type="entry name" value="Dephospho_CoA_kinase"/>
    <property type="match status" value="1"/>
</dbReference>
<dbReference type="InterPro" id="IPR001977">
    <property type="entry name" value="Depp_CoAkinase"/>
</dbReference>
<dbReference type="CDD" id="cd02022">
    <property type="entry name" value="DPCK"/>
    <property type="match status" value="1"/>
</dbReference>
<dbReference type="NCBIfam" id="TIGR00152">
    <property type="entry name" value="dephospho-CoA kinase"/>
    <property type="match status" value="1"/>
</dbReference>
<dbReference type="PANTHER" id="PTHR10695:SF46">
    <property type="entry name" value="BIFUNCTIONAL COENZYME A SYNTHASE-RELATED"/>
    <property type="match status" value="1"/>
</dbReference>
<organism evidence="5 6">
    <name type="scientific">Laetiporus sulphureus 93-53</name>
    <dbReference type="NCBI Taxonomy" id="1314785"/>
    <lineage>
        <taxon>Eukaryota</taxon>
        <taxon>Fungi</taxon>
        <taxon>Dikarya</taxon>
        <taxon>Basidiomycota</taxon>
        <taxon>Agaricomycotina</taxon>
        <taxon>Agaricomycetes</taxon>
        <taxon>Polyporales</taxon>
        <taxon>Laetiporus</taxon>
    </lineage>
</organism>
<dbReference type="GO" id="GO:0005737">
    <property type="term" value="C:cytoplasm"/>
    <property type="evidence" value="ECO:0007669"/>
    <property type="project" value="UniProtKB-ARBA"/>
</dbReference>
<dbReference type="FunFam" id="3.40.50.300:FF:000485">
    <property type="entry name" value="Dephospho-CoA kinase CAB5"/>
    <property type="match status" value="1"/>
</dbReference>
<dbReference type="Proteomes" id="UP000076871">
    <property type="component" value="Unassembled WGS sequence"/>
</dbReference>
<evidence type="ECO:0000313" key="6">
    <source>
        <dbReference type="Proteomes" id="UP000076871"/>
    </source>
</evidence>
<dbReference type="STRING" id="1314785.A0A165FYJ0"/>
<dbReference type="SUPFAM" id="SSF52540">
    <property type="entry name" value="P-loop containing nucleoside triphosphate hydrolases"/>
    <property type="match status" value="1"/>
</dbReference>
<dbReference type="OrthoDB" id="247245at2759"/>
<evidence type="ECO:0000256" key="4">
    <source>
        <dbReference type="SAM" id="Phobius"/>
    </source>
</evidence>
<evidence type="ECO:0000256" key="3">
    <source>
        <dbReference type="ARBA" id="ARBA00022840"/>
    </source>
</evidence>
<keyword evidence="4" id="KW-1133">Transmembrane helix</keyword>
<dbReference type="GO" id="GO:0015937">
    <property type="term" value="P:coenzyme A biosynthetic process"/>
    <property type="evidence" value="ECO:0007669"/>
    <property type="project" value="InterPro"/>
</dbReference>
<accession>A0A165FYJ0</accession>
<dbReference type="Gene3D" id="3.40.50.300">
    <property type="entry name" value="P-loop containing nucleotide triphosphate hydrolases"/>
    <property type="match status" value="1"/>
</dbReference>
<dbReference type="PROSITE" id="PS51219">
    <property type="entry name" value="DPCK"/>
    <property type="match status" value="1"/>
</dbReference>
<keyword evidence="2" id="KW-0547">Nucleotide-binding</keyword>
<evidence type="ECO:0000256" key="1">
    <source>
        <dbReference type="ARBA" id="ARBA00009018"/>
    </source>
</evidence>
<dbReference type="GO" id="GO:0004140">
    <property type="term" value="F:dephospho-CoA kinase activity"/>
    <property type="evidence" value="ECO:0007669"/>
    <property type="project" value="InterPro"/>
</dbReference>
<dbReference type="GeneID" id="63825260"/>
<evidence type="ECO:0000256" key="2">
    <source>
        <dbReference type="ARBA" id="ARBA00022741"/>
    </source>
</evidence>
<keyword evidence="4" id="KW-0472">Membrane</keyword>
<dbReference type="PANTHER" id="PTHR10695">
    <property type="entry name" value="DEPHOSPHO-COA KINASE-RELATED"/>
    <property type="match status" value="1"/>
</dbReference>